<dbReference type="EMBL" id="LT882678">
    <property type="protein sequence ID" value="SMY22470.1"/>
    <property type="molecule type" value="Genomic_DNA"/>
</dbReference>
<sequence>MAPRATRNSAAASAADAESSSSGTLPLPRTNANAIPVTARITENSRLYNEAFYKAHRDTKAFDSCTTLLGQENYTDWYRDFTILLRKVGYLDLFQGREIVPEYPVNLTTLEHNEYMLEHASWIGRNSSLLGYMMGTLCTNLQLKIELTKLVKDAVKIINFQCTSAGIPLLLKAKRK</sequence>
<evidence type="ECO:0000313" key="2">
    <source>
        <dbReference type="EMBL" id="SMY22470.1"/>
    </source>
</evidence>
<gene>
    <name evidence="2" type="ORF">ZT1A5_G3909</name>
</gene>
<accession>A0A1Y6LGE3</accession>
<protein>
    <recommendedName>
        <fullName evidence="4">Retrotransposon Copia-like N-terminal domain-containing protein</fullName>
    </recommendedName>
</protein>
<evidence type="ECO:0000313" key="3">
    <source>
        <dbReference type="Proteomes" id="UP000215453"/>
    </source>
</evidence>
<feature type="compositionally biased region" description="Low complexity" evidence="1">
    <location>
        <begin position="9"/>
        <end position="22"/>
    </location>
</feature>
<dbReference type="Proteomes" id="UP000215453">
    <property type="component" value="Chromosome 3"/>
</dbReference>
<feature type="region of interest" description="Disordered" evidence="1">
    <location>
        <begin position="1"/>
        <end position="29"/>
    </location>
</feature>
<evidence type="ECO:0008006" key="4">
    <source>
        <dbReference type="Google" id="ProtNLM"/>
    </source>
</evidence>
<evidence type="ECO:0000256" key="1">
    <source>
        <dbReference type="SAM" id="MobiDB-lite"/>
    </source>
</evidence>
<dbReference type="AlphaFoldDB" id="A0A1Y6LGE3"/>
<proteinExistence type="predicted"/>
<reference evidence="2 3" key="1">
    <citation type="submission" date="2016-10" db="EMBL/GenBank/DDBJ databases">
        <authorList>
            <person name="Varghese N."/>
        </authorList>
    </citation>
    <scope>NUCLEOTIDE SEQUENCE [LARGE SCALE GENOMIC DNA]</scope>
</reference>
<name>A0A1Y6LGE3_ZYMTR</name>
<organism evidence="2 3">
    <name type="scientific">Zymoseptoria tritici ST99CH_1A5</name>
    <dbReference type="NCBI Taxonomy" id="1276529"/>
    <lineage>
        <taxon>Eukaryota</taxon>
        <taxon>Fungi</taxon>
        <taxon>Dikarya</taxon>
        <taxon>Ascomycota</taxon>
        <taxon>Pezizomycotina</taxon>
        <taxon>Dothideomycetes</taxon>
        <taxon>Dothideomycetidae</taxon>
        <taxon>Mycosphaerellales</taxon>
        <taxon>Mycosphaerellaceae</taxon>
        <taxon>Zymoseptoria</taxon>
    </lineage>
</organism>